<dbReference type="OrthoDB" id="4868926at2759"/>
<dbReference type="Proteomes" id="UP000001610">
    <property type="component" value="Unassembled WGS sequence"/>
</dbReference>
<dbReference type="EMBL" id="JH126408">
    <property type="protein sequence ID" value="EGX87660.1"/>
    <property type="molecule type" value="Genomic_DNA"/>
</dbReference>
<sequence>MTSRIAQNRGLIAHEGEPTRRIQNPADLEPKYAHKKYTALAQAMLISERKHKGLRVQPRLSDYDLCRALSPLLNSADWTIDESIDTLSDKFQAQLREDRVAGLPDCFFPLHSYTSRDEQAEAAAPSLRHLKEIKLPKGLDDTMLPALLAKLASMEEEMEVNGYLQSIHLFITVATTACDKLTGRRLMEWLARIYCPRTPNPLAPMDMSI</sequence>
<dbReference type="InParanoid" id="G3JUY4"/>
<gene>
    <name evidence="1" type="ORF">CCM_09621</name>
</gene>
<reference evidence="1 2" key="1">
    <citation type="journal article" date="2011" name="Genome Biol.">
        <title>Genome sequence of the insect pathogenic fungus Cordyceps militaris, a valued traditional Chinese medicine.</title>
        <authorList>
            <person name="Zheng P."/>
            <person name="Xia Y."/>
            <person name="Xiao G."/>
            <person name="Xiong C."/>
            <person name="Hu X."/>
            <person name="Zhang S."/>
            <person name="Zheng H."/>
            <person name="Huang Y."/>
            <person name="Zhou Y."/>
            <person name="Wang S."/>
            <person name="Zhao G.P."/>
            <person name="Liu X."/>
            <person name="St Leger R.J."/>
            <person name="Wang C."/>
        </authorList>
    </citation>
    <scope>NUCLEOTIDE SEQUENCE [LARGE SCALE GENOMIC DNA]</scope>
    <source>
        <strain evidence="1 2">CM01</strain>
    </source>
</reference>
<protein>
    <submittedName>
        <fullName evidence="1">Uncharacterized protein</fullName>
    </submittedName>
</protein>
<proteinExistence type="predicted"/>
<dbReference type="AlphaFoldDB" id="G3JUY4"/>
<dbReference type="GeneID" id="18171623"/>
<dbReference type="KEGG" id="cmt:CCM_09621"/>
<evidence type="ECO:0000313" key="1">
    <source>
        <dbReference type="EMBL" id="EGX87660.1"/>
    </source>
</evidence>
<dbReference type="HOGENOM" id="CLU_1315351_0_0_1"/>
<evidence type="ECO:0000313" key="2">
    <source>
        <dbReference type="Proteomes" id="UP000001610"/>
    </source>
</evidence>
<dbReference type="RefSeq" id="XP_006674817.1">
    <property type="nucleotide sequence ID" value="XM_006674754.1"/>
</dbReference>
<accession>G3JUY4</accession>
<name>G3JUY4_CORMM</name>
<dbReference type="VEuPathDB" id="FungiDB:CCM_09621"/>
<keyword evidence="2" id="KW-1185">Reference proteome</keyword>
<organism evidence="1 2">
    <name type="scientific">Cordyceps militaris (strain CM01)</name>
    <name type="common">Caterpillar fungus</name>
    <dbReference type="NCBI Taxonomy" id="983644"/>
    <lineage>
        <taxon>Eukaryota</taxon>
        <taxon>Fungi</taxon>
        <taxon>Dikarya</taxon>
        <taxon>Ascomycota</taxon>
        <taxon>Pezizomycotina</taxon>
        <taxon>Sordariomycetes</taxon>
        <taxon>Hypocreomycetidae</taxon>
        <taxon>Hypocreales</taxon>
        <taxon>Cordycipitaceae</taxon>
        <taxon>Cordyceps</taxon>
    </lineage>
</organism>